<dbReference type="EMBL" id="CAJNYV010001952">
    <property type="protein sequence ID" value="CAF3447389.1"/>
    <property type="molecule type" value="Genomic_DNA"/>
</dbReference>
<sequence>MTEPIEEKSDESSSSFNGEPPIIIEPTTTTETISALVNGSSLVDSNTIHHSRESSPQTVRRRSSSVSIIQALGNTRHLLSTNDARKRNFLVGASRQVPENTANDINSVFPSGRVLTIMMVTWNTGEASKLYEQNYTPTARQTIQPKERMLDDMSDILLPTFIDYVSDLIIVCTQEMSVAKKRIDWEILLQEVIGPAHVLFHSIHFGTLSLCIFLRRDLIWFCTEPEEDIIKFRVVGPVRTKGSLVITFNLFGTSFMIINSHFEAGHGTEGRANRRLNFYNTTTKLTIPHEFIQRTVQKTKRITALVEPYASQNTESNSSVSSTSRADLDITKSCDCVFWAGDMNFRIDISHDQVLELCKEQNYKEILVKDEFRLSQTNPNDIYAAFKEADIEFPPTYKFDLRYDDDDIYAKHRTPSYTDRILYRDKPTSLIECTQYKSVAGVKHSDHKPVLAHFRVKLKPGLHTGNLSYGQFNHEVYKSGCKQRERHHSLGVGVAHNPKRRTAIQRSSVCVIQ</sequence>
<evidence type="ECO:0000313" key="5">
    <source>
        <dbReference type="EMBL" id="CAF3395206.1"/>
    </source>
</evidence>
<dbReference type="Proteomes" id="UP000663872">
    <property type="component" value="Unassembled WGS sequence"/>
</dbReference>
<feature type="domain" description="Inositol polyphosphate-related phosphatase" evidence="2">
    <location>
        <begin position="113"/>
        <end position="462"/>
    </location>
</feature>
<evidence type="ECO:0000313" key="6">
    <source>
        <dbReference type="EMBL" id="CAF3447389.1"/>
    </source>
</evidence>
<dbReference type="EMBL" id="CAJOBS010000108">
    <property type="protein sequence ID" value="CAF4497598.1"/>
    <property type="molecule type" value="Genomic_DNA"/>
</dbReference>
<dbReference type="EMBL" id="CAJNYU010004681">
    <property type="protein sequence ID" value="CAF3784230.1"/>
    <property type="molecule type" value="Genomic_DNA"/>
</dbReference>
<evidence type="ECO:0000256" key="1">
    <source>
        <dbReference type="SAM" id="MobiDB-lite"/>
    </source>
</evidence>
<accession>A0A819XQU7</accession>
<evidence type="ECO:0000313" key="7">
    <source>
        <dbReference type="EMBL" id="CAF3784230.1"/>
    </source>
</evidence>
<dbReference type="Proteomes" id="UP000663833">
    <property type="component" value="Unassembled WGS sequence"/>
</dbReference>
<dbReference type="SUPFAM" id="SSF56219">
    <property type="entry name" value="DNase I-like"/>
    <property type="match status" value="1"/>
</dbReference>
<dbReference type="Proteomes" id="UP000663848">
    <property type="component" value="Unassembled WGS sequence"/>
</dbReference>
<dbReference type="Proteomes" id="UP000663838">
    <property type="component" value="Unassembled WGS sequence"/>
</dbReference>
<dbReference type="SMART" id="SM00128">
    <property type="entry name" value="IPPc"/>
    <property type="match status" value="1"/>
</dbReference>
<evidence type="ECO:0000313" key="8">
    <source>
        <dbReference type="EMBL" id="CAF4118852.1"/>
    </source>
</evidence>
<dbReference type="Proteomes" id="UP000663873">
    <property type="component" value="Unassembled WGS sequence"/>
</dbReference>
<evidence type="ECO:0000313" key="13">
    <source>
        <dbReference type="Proteomes" id="UP000663851"/>
    </source>
</evidence>
<dbReference type="PANTHER" id="PTHR47039">
    <property type="entry name" value="INOSITOL POLYPHOSPHATE 5-PHOSPHATASE E"/>
    <property type="match status" value="1"/>
</dbReference>
<name>A0A819XQU7_9BILA</name>
<organism evidence="9 13">
    <name type="scientific">Rotaria socialis</name>
    <dbReference type="NCBI Taxonomy" id="392032"/>
    <lineage>
        <taxon>Eukaryota</taxon>
        <taxon>Metazoa</taxon>
        <taxon>Spiralia</taxon>
        <taxon>Gnathifera</taxon>
        <taxon>Rotifera</taxon>
        <taxon>Eurotatoria</taxon>
        <taxon>Bdelloidea</taxon>
        <taxon>Philodinida</taxon>
        <taxon>Philodinidae</taxon>
        <taxon>Rotaria</taxon>
    </lineage>
</organism>
<evidence type="ECO:0000313" key="4">
    <source>
        <dbReference type="EMBL" id="CAF3371107.1"/>
    </source>
</evidence>
<feature type="region of interest" description="Disordered" evidence="1">
    <location>
        <begin position="1"/>
        <end position="24"/>
    </location>
</feature>
<dbReference type="EMBL" id="CAJOBO010000154">
    <property type="protein sequence ID" value="CAF4145741.1"/>
    <property type="molecule type" value="Genomic_DNA"/>
</dbReference>
<dbReference type="GO" id="GO:0046856">
    <property type="term" value="P:phosphatidylinositol dephosphorylation"/>
    <property type="evidence" value="ECO:0007669"/>
    <property type="project" value="InterPro"/>
</dbReference>
<evidence type="ECO:0000259" key="2">
    <source>
        <dbReference type="SMART" id="SM00128"/>
    </source>
</evidence>
<dbReference type="InterPro" id="IPR036691">
    <property type="entry name" value="Endo/exonu/phosph_ase_sf"/>
</dbReference>
<dbReference type="Proteomes" id="UP000663825">
    <property type="component" value="Unassembled WGS sequence"/>
</dbReference>
<dbReference type="AlphaFoldDB" id="A0A819XQU7"/>
<dbReference type="Proteomes" id="UP000663851">
    <property type="component" value="Unassembled WGS sequence"/>
</dbReference>
<reference evidence="9" key="1">
    <citation type="submission" date="2021-02" db="EMBL/GenBank/DDBJ databases">
        <authorList>
            <person name="Nowell W R."/>
        </authorList>
    </citation>
    <scope>NUCLEOTIDE SEQUENCE</scope>
</reference>
<comment type="caution">
    <text evidence="9">The sequence shown here is derived from an EMBL/GenBank/DDBJ whole genome shotgun (WGS) entry which is preliminary data.</text>
</comment>
<dbReference type="OrthoDB" id="2248459at2759"/>
<dbReference type="EMBL" id="CAJOBP010000085">
    <property type="protein sequence ID" value="CAF4118852.1"/>
    <property type="molecule type" value="Genomic_DNA"/>
</dbReference>
<gene>
    <name evidence="7" type="ORF">FME351_LOCUS32661</name>
    <name evidence="3" type="ORF">GRG538_LOCUS6855</name>
    <name evidence="9" type="ORF">HFQ381_LOCUS4038</name>
    <name evidence="6" type="ORF">KIK155_LOCUS12123</name>
    <name evidence="4" type="ORF">LUA448_LOCUS14850</name>
    <name evidence="11" type="ORF">QYT958_LOCUS4115</name>
    <name evidence="5" type="ORF">TIS948_LOCUS27206</name>
    <name evidence="12" type="ORF">TOA249_LOCUS3151</name>
    <name evidence="10" type="ORF">TSG867_LOCUS959</name>
    <name evidence="8" type="ORF">UJA718_LOCUS1423</name>
</gene>
<evidence type="ECO:0000313" key="10">
    <source>
        <dbReference type="EMBL" id="CAF4215457.1"/>
    </source>
</evidence>
<proteinExistence type="predicted"/>
<evidence type="ECO:0000313" key="3">
    <source>
        <dbReference type="EMBL" id="CAF3365774.1"/>
    </source>
</evidence>
<feature type="compositionally biased region" description="Basic and acidic residues" evidence="1">
    <location>
        <begin position="1"/>
        <end position="11"/>
    </location>
</feature>
<dbReference type="Proteomes" id="UP000663862">
    <property type="component" value="Unassembled WGS sequence"/>
</dbReference>
<keyword evidence="14" id="KW-1185">Reference proteome</keyword>
<dbReference type="EMBL" id="CAJNYD010001863">
    <property type="protein sequence ID" value="CAF3371107.1"/>
    <property type="molecule type" value="Genomic_DNA"/>
</dbReference>
<evidence type="ECO:0000313" key="12">
    <source>
        <dbReference type="EMBL" id="CAF4497598.1"/>
    </source>
</evidence>
<evidence type="ECO:0000313" key="9">
    <source>
        <dbReference type="EMBL" id="CAF4145741.1"/>
    </source>
</evidence>
<dbReference type="GO" id="GO:0016791">
    <property type="term" value="F:phosphatase activity"/>
    <property type="evidence" value="ECO:0007669"/>
    <property type="project" value="InterPro"/>
</dbReference>
<dbReference type="Proteomes" id="UP000663869">
    <property type="component" value="Unassembled WGS sequence"/>
</dbReference>
<dbReference type="EMBL" id="CAJOBR010000308">
    <property type="protein sequence ID" value="CAF4494137.1"/>
    <property type="molecule type" value="Genomic_DNA"/>
</dbReference>
<dbReference type="PANTHER" id="PTHR47039:SF1">
    <property type="entry name" value="INOSITOL POLYPHOSPHATE 5-PHOSPHATASE E"/>
    <property type="match status" value="1"/>
</dbReference>
<dbReference type="EMBL" id="CAJNXB010004826">
    <property type="protein sequence ID" value="CAF3395206.1"/>
    <property type="molecule type" value="Genomic_DNA"/>
</dbReference>
<protein>
    <recommendedName>
        <fullName evidence="2">Inositol polyphosphate-related phosphatase domain-containing protein</fullName>
    </recommendedName>
</protein>
<dbReference type="InterPro" id="IPR000300">
    <property type="entry name" value="IPPc"/>
</dbReference>
<dbReference type="Pfam" id="PF22669">
    <property type="entry name" value="Exo_endo_phos2"/>
    <property type="match status" value="1"/>
</dbReference>
<dbReference type="EMBL" id="CAJNYT010000706">
    <property type="protein sequence ID" value="CAF3365774.1"/>
    <property type="molecule type" value="Genomic_DNA"/>
</dbReference>
<dbReference type="Proteomes" id="UP000663865">
    <property type="component" value="Unassembled WGS sequence"/>
</dbReference>
<dbReference type="EMBL" id="CAJOBQ010000020">
    <property type="protein sequence ID" value="CAF4215457.1"/>
    <property type="molecule type" value="Genomic_DNA"/>
</dbReference>
<dbReference type="InterPro" id="IPR053321">
    <property type="entry name" value="IPP-5-Phosphatase_Type_IV"/>
</dbReference>
<evidence type="ECO:0000313" key="14">
    <source>
        <dbReference type="Proteomes" id="UP000663873"/>
    </source>
</evidence>
<evidence type="ECO:0000313" key="11">
    <source>
        <dbReference type="EMBL" id="CAF4494137.1"/>
    </source>
</evidence>
<dbReference type="Gene3D" id="3.60.10.10">
    <property type="entry name" value="Endonuclease/exonuclease/phosphatase"/>
    <property type="match status" value="1"/>
</dbReference>